<name>A0ACC3NU37_9PEZI</name>
<sequence length="980" mass="108686">MAMLDEAALQLADSLPVEVVPAKLRCASCNKLAANAVKLPCCDQSICELCSRDLPETCPICSHSPLSSEDCKPDKKLRMTVKAFIKSEEKKRSKESETPAPQPTKPATPAAPVQVEPIAPVAVPDVDEPASVSIEADATQGTLRNEAVQSDATRAVKATQENGGATEDASGAVDGEQEYEEDEDDDVVITTERPEHEMQQQDQRTGEEAQDEGTYDQDQDQDQSQMNGQQDFGFGQNQQSFNSMDFGNMNNFNPMMAMQNGMGMPNFGMGMPNMMGMPGMNMDPSMMFNGGFGGMGGMNDMSMMNMGMGMGNMGGFGAMPGVGMNGGGGGPGFFPGNGGYNQQNFGSDMHQNFNHNRGYGGRPYGRGYGRGRGWGGYNRGRGGWQNQGQYQQGQNQNFVNQQPYQQRHQSQQIHDESFDANEQQGARRGSPVDEPMKDSDEGAKDASLQPRLSEAENAADTNNADGDDTNQAGGDAIQSIESQASGTELQSQPLSGEQVTEDSTRDAANMGGGEGVNATAEGFAENGMSIGTGHNEFGAPQDQQSYDEQYQQGNGYGSRGRGGFRGGRGGFRGRGGAYGYVATPGEQEQTPAPPVNAPTGPKAMRAALPNSGWYSRPAPAAPTAPAASPPTETARPKHQTRERSRSVSQPKSDRHSRNDKYESREERYDECNERRSDRDSRKRKERDRRYEDARDDEGSSRKDRSRSESPDHGHTSKRRHRDRDDDGHSTRSHRDRSREKRKHRHRSRSPARESSVNGDGSESVRRKSKSDRRRDDDYKESDRVKDREKSRRSSRREEDHGYESKDRSSRSSRHGRSSRDERDGNRDREHERDRGKQRPVLEEPQDDIGFKIKGSKSASMQANLDTSMGPPTTFSRDRSHRRTSVQNFAPLTPTTPAGDPYAEEREKRQRERLDRENTLRRQSTTSLGKRLSRDEDELEAPTGPKGDKGRGVKKTRRKIEYKYEDEIGDDYDESERRRWK</sequence>
<evidence type="ECO:0000313" key="2">
    <source>
        <dbReference type="Proteomes" id="UP001281147"/>
    </source>
</evidence>
<protein>
    <submittedName>
        <fullName evidence="1">Uncharacterized protein</fullName>
    </submittedName>
</protein>
<organism evidence="1 2">
    <name type="scientific">Vermiconidia calcicola</name>
    <dbReference type="NCBI Taxonomy" id="1690605"/>
    <lineage>
        <taxon>Eukaryota</taxon>
        <taxon>Fungi</taxon>
        <taxon>Dikarya</taxon>
        <taxon>Ascomycota</taxon>
        <taxon>Pezizomycotina</taxon>
        <taxon>Dothideomycetes</taxon>
        <taxon>Dothideomycetidae</taxon>
        <taxon>Mycosphaerellales</taxon>
        <taxon>Extremaceae</taxon>
        <taxon>Vermiconidia</taxon>
    </lineage>
</organism>
<dbReference type="Proteomes" id="UP001281147">
    <property type="component" value="Unassembled WGS sequence"/>
</dbReference>
<dbReference type="EMBL" id="JAUTXU010000014">
    <property type="protein sequence ID" value="KAK3722262.1"/>
    <property type="molecule type" value="Genomic_DNA"/>
</dbReference>
<accession>A0ACC3NU37</accession>
<keyword evidence="2" id="KW-1185">Reference proteome</keyword>
<reference evidence="1" key="1">
    <citation type="submission" date="2023-07" db="EMBL/GenBank/DDBJ databases">
        <title>Black Yeasts Isolated from many extreme environments.</title>
        <authorList>
            <person name="Coleine C."/>
            <person name="Stajich J.E."/>
            <person name="Selbmann L."/>
        </authorList>
    </citation>
    <scope>NUCLEOTIDE SEQUENCE</scope>
    <source>
        <strain evidence="1">CCFEE 5714</strain>
    </source>
</reference>
<proteinExistence type="predicted"/>
<gene>
    <name evidence="1" type="ORF">LTR37_002695</name>
</gene>
<comment type="caution">
    <text evidence="1">The sequence shown here is derived from an EMBL/GenBank/DDBJ whole genome shotgun (WGS) entry which is preliminary data.</text>
</comment>
<evidence type="ECO:0000313" key="1">
    <source>
        <dbReference type="EMBL" id="KAK3722262.1"/>
    </source>
</evidence>